<dbReference type="InterPro" id="IPR001343">
    <property type="entry name" value="Hemolysn_Ca-bd"/>
</dbReference>
<protein>
    <submittedName>
        <fullName evidence="2">DUF4214 domain-containing protein</fullName>
    </submittedName>
</protein>
<dbReference type="EMBL" id="JAJNOC010000001">
    <property type="protein sequence ID" value="MCD2515354.1"/>
    <property type="molecule type" value="Genomic_DNA"/>
</dbReference>
<reference evidence="2" key="1">
    <citation type="submission" date="2021-11" db="EMBL/GenBank/DDBJ databases">
        <title>The complete genome of Massilia sp sp. G4R7.</title>
        <authorList>
            <person name="Liu L."/>
            <person name="Yue J."/>
            <person name="Yuan J."/>
            <person name="Yang F."/>
            <person name="Li L."/>
        </authorList>
    </citation>
    <scope>NUCLEOTIDE SEQUENCE</scope>
    <source>
        <strain evidence="2">G4R7</strain>
    </source>
</reference>
<dbReference type="Proteomes" id="UP001179361">
    <property type="component" value="Unassembled WGS sequence"/>
</dbReference>
<sequence>MFGGAGNDYIDGGAGTDTIRLMGASRAEYTMRIKDGAVVMTHLKPDADGIDTVVNVELLQYAGQTGTVDFNKSEIADLVRLYSTAFDRNADTGGINFWIDKAEQGMSLMQLAHFFMASAEGKADFGSLSNHDFVTKLYDVAMHRTASANEVDFWTNHLDRGALDRGEVLYYFATSEEKAELVGVVNTSITTT</sequence>
<evidence type="ECO:0000313" key="3">
    <source>
        <dbReference type="Proteomes" id="UP001179361"/>
    </source>
</evidence>
<dbReference type="Pfam" id="PF00353">
    <property type="entry name" value="HemolysinCabind"/>
    <property type="match status" value="1"/>
</dbReference>
<keyword evidence="3" id="KW-1185">Reference proteome</keyword>
<dbReference type="SUPFAM" id="SSF51120">
    <property type="entry name" value="beta-Roll"/>
    <property type="match status" value="1"/>
</dbReference>
<name>A0ABS8Q0S7_9BURK</name>
<feature type="domain" description="DUF4214" evidence="1">
    <location>
        <begin position="113"/>
        <end position="181"/>
    </location>
</feature>
<evidence type="ECO:0000259" key="1">
    <source>
        <dbReference type="Pfam" id="PF13946"/>
    </source>
</evidence>
<dbReference type="RefSeq" id="WP_231056664.1">
    <property type="nucleotide sequence ID" value="NZ_JAJNOC010000001.1"/>
</dbReference>
<proteinExistence type="predicted"/>
<organism evidence="2 3">
    <name type="scientific">Massilia phyllostachyos</name>
    <dbReference type="NCBI Taxonomy" id="2898585"/>
    <lineage>
        <taxon>Bacteria</taxon>
        <taxon>Pseudomonadati</taxon>
        <taxon>Pseudomonadota</taxon>
        <taxon>Betaproteobacteria</taxon>
        <taxon>Burkholderiales</taxon>
        <taxon>Oxalobacteraceae</taxon>
        <taxon>Telluria group</taxon>
        <taxon>Massilia</taxon>
    </lineage>
</organism>
<comment type="caution">
    <text evidence="2">The sequence shown here is derived from an EMBL/GenBank/DDBJ whole genome shotgun (WGS) entry which is preliminary data.</text>
</comment>
<gene>
    <name evidence="2" type="ORF">LQ564_03400</name>
</gene>
<evidence type="ECO:0000313" key="2">
    <source>
        <dbReference type="EMBL" id="MCD2515354.1"/>
    </source>
</evidence>
<dbReference type="Pfam" id="PF13946">
    <property type="entry name" value="DUF4214"/>
    <property type="match status" value="1"/>
</dbReference>
<dbReference type="InterPro" id="IPR025282">
    <property type="entry name" value="DUF4214"/>
</dbReference>
<dbReference type="Gene3D" id="2.150.10.10">
    <property type="entry name" value="Serralysin-like metalloprotease, C-terminal"/>
    <property type="match status" value="1"/>
</dbReference>
<accession>A0ABS8Q0S7</accession>
<dbReference type="InterPro" id="IPR011049">
    <property type="entry name" value="Serralysin-like_metalloprot_C"/>
</dbReference>